<feature type="domain" description="NADP-dependent oxidoreductase" evidence="3">
    <location>
        <begin position="41"/>
        <end position="323"/>
    </location>
</feature>
<dbReference type="OrthoDB" id="9768793at2"/>
<evidence type="ECO:0000259" key="3">
    <source>
        <dbReference type="Pfam" id="PF00248"/>
    </source>
</evidence>
<accession>A0A5J5DSB1</accession>
<dbReference type="EMBL" id="RZNZ01000024">
    <property type="protein sequence ID" value="KAA8816087.1"/>
    <property type="molecule type" value="Genomic_DNA"/>
</dbReference>
<dbReference type="Gene3D" id="3.20.20.100">
    <property type="entry name" value="NADP-dependent oxidoreductase domain"/>
    <property type="match status" value="1"/>
</dbReference>
<dbReference type="GO" id="GO:0016491">
    <property type="term" value="F:oxidoreductase activity"/>
    <property type="evidence" value="ECO:0007669"/>
    <property type="project" value="UniProtKB-KW"/>
</dbReference>
<dbReference type="GO" id="GO:0005737">
    <property type="term" value="C:cytoplasm"/>
    <property type="evidence" value="ECO:0007669"/>
    <property type="project" value="TreeGrafter"/>
</dbReference>
<dbReference type="RefSeq" id="WP_150355047.1">
    <property type="nucleotide sequence ID" value="NZ_RZNZ01000024.1"/>
</dbReference>
<sequence>MGVGMDTIELAGKRIPRIGTGTMALAIEGRPGGDRAGGDRPGEGRDAAIDALHAALDAGVRYLDTAWSYYLPSRPPFGAPEDFGYGERLTAEALATWDGWRDQVLVATKTGFLRTLDADGTVTLPEEGGGPLERPVYSAPGSRYGWAPDGRPSTIARDARQSARRLGLGDDPIDLLYSHGSDPAVPYADQMGAFRTLVDQGIVRYVGISRVSVAQIDAARGILGDALVAVQNQFSPSHPDTEGTMDRCRELGLAFVAFSPLGGFLDPVDARAYDRFREAGTRLGCSYQRAVLAWELTQYDRLVAIPSARNPHEACDSFAATELDVSW</sequence>
<evidence type="ECO:0000313" key="7">
    <source>
        <dbReference type="Proteomes" id="UP000374630"/>
    </source>
</evidence>
<protein>
    <submittedName>
        <fullName evidence="5">Aldo/keto reductase</fullName>
    </submittedName>
</protein>
<dbReference type="Proteomes" id="UP000345527">
    <property type="component" value="Unassembled WGS sequence"/>
</dbReference>
<dbReference type="InterPro" id="IPR050791">
    <property type="entry name" value="Aldo-Keto_reductase"/>
</dbReference>
<dbReference type="EMBL" id="RZOA01000034">
    <property type="protein sequence ID" value="KAA8821067.1"/>
    <property type="molecule type" value="Genomic_DNA"/>
</dbReference>
<keyword evidence="1" id="KW-0560">Oxidoreductase</keyword>
<dbReference type="Proteomes" id="UP000374630">
    <property type="component" value="Unassembled WGS sequence"/>
</dbReference>
<dbReference type="InterPro" id="IPR023210">
    <property type="entry name" value="NADP_OxRdtase_dom"/>
</dbReference>
<dbReference type="PANTHER" id="PTHR43625">
    <property type="entry name" value="AFLATOXIN B1 ALDEHYDE REDUCTASE"/>
    <property type="match status" value="1"/>
</dbReference>
<evidence type="ECO:0000313" key="5">
    <source>
        <dbReference type="EMBL" id="KAA8821067.1"/>
    </source>
</evidence>
<dbReference type="PANTHER" id="PTHR43625:SF40">
    <property type="entry name" value="ALDO-KETO REDUCTASE YAKC [NADP(+)]"/>
    <property type="match status" value="1"/>
</dbReference>
<dbReference type="CDD" id="cd19088">
    <property type="entry name" value="AKR_AKR13B1"/>
    <property type="match status" value="1"/>
</dbReference>
<comment type="caution">
    <text evidence="5">The sequence shown here is derived from an EMBL/GenBank/DDBJ whole genome shotgun (WGS) entry which is preliminary data.</text>
</comment>
<gene>
    <name evidence="5" type="ORF">EM848_11370</name>
    <name evidence="4" type="ORF">EMO90_11780</name>
</gene>
<evidence type="ECO:0000256" key="2">
    <source>
        <dbReference type="SAM" id="MobiDB-lite"/>
    </source>
</evidence>
<evidence type="ECO:0000256" key="1">
    <source>
        <dbReference type="ARBA" id="ARBA00023002"/>
    </source>
</evidence>
<dbReference type="Pfam" id="PF00248">
    <property type="entry name" value="Aldo_ket_red"/>
    <property type="match status" value="1"/>
</dbReference>
<reference evidence="6 7" key="1">
    <citation type="journal article" date="2019" name="Syst. Appl. Microbiol.">
        <title>Characterization of Bifidobacterium species in feaces of the Egyptian fruit bat: Description of B. vespertilionis sp. nov. and B. rousetti sp. nov.</title>
        <authorList>
            <person name="Modesto M."/>
            <person name="Satti M."/>
            <person name="Watanabe K."/>
            <person name="Puglisi E."/>
            <person name="Morelli L."/>
            <person name="Huang C.-H."/>
            <person name="Liou J.-S."/>
            <person name="Miyashita M."/>
            <person name="Tamura T."/>
            <person name="Saito S."/>
            <person name="Mori K."/>
            <person name="Huang L."/>
            <person name="Sciavilla P."/>
            <person name="Sandri C."/>
            <person name="Spiezio C."/>
            <person name="Vitali F."/>
            <person name="Cavalieri D."/>
            <person name="Perpetuini G."/>
            <person name="Tofalo R."/>
            <person name="Bonetti A."/>
            <person name="Arita M."/>
            <person name="Mattarelli P."/>
        </authorList>
    </citation>
    <scope>NUCLEOTIDE SEQUENCE [LARGE SCALE GENOMIC DNA]</scope>
    <source>
        <strain evidence="4 7">RST16</strain>
        <strain evidence="5 6">RST8</strain>
    </source>
</reference>
<dbReference type="InterPro" id="IPR036812">
    <property type="entry name" value="NAD(P)_OxRdtase_dom_sf"/>
</dbReference>
<name>A0A5J5DSB1_9BIFI</name>
<dbReference type="AlphaFoldDB" id="A0A5J5DSB1"/>
<feature type="region of interest" description="Disordered" evidence="2">
    <location>
        <begin position="124"/>
        <end position="143"/>
    </location>
</feature>
<organism evidence="5 6">
    <name type="scientific">Bifidobacterium vespertilionis</name>
    <dbReference type="NCBI Taxonomy" id="2562524"/>
    <lineage>
        <taxon>Bacteria</taxon>
        <taxon>Bacillati</taxon>
        <taxon>Actinomycetota</taxon>
        <taxon>Actinomycetes</taxon>
        <taxon>Bifidobacteriales</taxon>
        <taxon>Bifidobacteriaceae</taxon>
        <taxon>Bifidobacterium</taxon>
    </lineage>
</organism>
<keyword evidence="7" id="KW-1185">Reference proteome</keyword>
<evidence type="ECO:0000313" key="6">
    <source>
        <dbReference type="Proteomes" id="UP000345527"/>
    </source>
</evidence>
<dbReference type="SUPFAM" id="SSF51430">
    <property type="entry name" value="NAD(P)-linked oxidoreductase"/>
    <property type="match status" value="1"/>
</dbReference>
<evidence type="ECO:0000313" key="4">
    <source>
        <dbReference type="EMBL" id="KAA8816087.1"/>
    </source>
</evidence>
<proteinExistence type="predicted"/>